<dbReference type="Gene3D" id="3.30.160.60">
    <property type="entry name" value="Classic Zinc Finger"/>
    <property type="match status" value="2"/>
</dbReference>
<feature type="compositionally biased region" description="Polar residues" evidence="10">
    <location>
        <begin position="119"/>
        <end position="133"/>
    </location>
</feature>
<evidence type="ECO:0000256" key="8">
    <source>
        <dbReference type="ARBA" id="ARBA00038089"/>
    </source>
</evidence>
<evidence type="ECO:0000313" key="12">
    <source>
        <dbReference type="EMBL" id="QPG74935.1"/>
    </source>
</evidence>
<feature type="compositionally biased region" description="Polar residues" evidence="10">
    <location>
        <begin position="45"/>
        <end position="54"/>
    </location>
</feature>
<keyword evidence="4" id="KW-0677">Repeat</keyword>
<evidence type="ECO:0000256" key="10">
    <source>
        <dbReference type="SAM" id="MobiDB-lite"/>
    </source>
</evidence>
<dbReference type="PANTHER" id="PTHR47257:SF1">
    <property type="entry name" value="PH-RESPONSE TRANSCRIPTION FACTOR PACC_RIM101"/>
    <property type="match status" value="1"/>
</dbReference>
<dbReference type="InterPro" id="IPR013087">
    <property type="entry name" value="Znf_C2H2_type"/>
</dbReference>
<dbReference type="EMBL" id="CP064813">
    <property type="protein sequence ID" value="QPG74935.1"/>
    <property type="molecule type" value="Genomic_DNA"/>
</dbReference>
<feature type="compositionally biased region" description="Polar residues" evidence="10">
    <location>
        <begin position="71"/>
        <end position="83"/>
    </location>
</feature>
<feature type="domain" description="C2H2-type" evidence="11">
    <location>
        <begin position="294"/>
        <end position="321"/>
    </location>
</feature>
<dbReference type="OrthoDB" id="6155966at2759"/>
<dbReference type="AlphaFoldDB" id="A0A875S3I7"/>
<evidence type="ECO:0000256" key="6">
    <source>
        <dbReference type="ARBA" id="ARBA00022833"/>
    </source>
</evidence>
<evidence type="ECO:0000256" key="3">
    <source>
        <dbReference type="ARBA" id="ARBA00022723"/>
    </source>
</evidence>
<feature type="compositionally biased region" description="Low complexity" evidence="10">
    <location>
        <begin position="84"/>
        <end position="95"/>
    </location>
</feature>
<dbReference type="GO" id="GO:0045944">
    <property type="term" value="P:positive regulation of transcription by RNA polymerase II"/>
    <property type="evidence" value="ECO:0007669"/>
    <property type="project" value="TreeGrafter"/>
</dbReference>
<feature type="domain" description="C2H2-type" evidence="11">
    <location>
        <begin position="264"/>
        <end position="293"/>
    </location>
</feature>
<feature type="region of interest" description="Disordered" evidence="10">
    <location>
        <begin position="29"/>
        <end position="95"/>
    </location>
</feature>
<keyword evidence="7" id="KW-0539">Nucleus</keyword>
<feature type="compositionally biased region" description="Acidic residues" evidence="10">
    <location>
        <begin position="544"/>
        <end position="563"/>
    </location>
</feature>
<feature type="compositionally biased region" description="Low complexity" evidence="10">
    <location>
        <begin position="139"/>
        <end position="159"/>
    </location>
</feature>
<comment type="subcellular location">
    <subcellularLocation>
        <location evidence="1">Nucleus</location>
    </subcellularLocation>
</comment>
<feature type="region of interest" description="Disordered" evidence="10">
    <location>
        <begin position="307"/>
        <end position="328"/>
    </location>
</feature>
<feature type="region of interest" description="Disordered" evidence="10">
    <location>
        <begin position="175"/>
        <end position="225"/>
    </location>
</feature>
<name>A0A875S3I7_EENNA</name>
<evidence type="ECO:0000259" key="11">
    <source>
        <dbReference type="PROSITE" id="PS50157"/>
    </source>
</evidence>
<dbReference type="SUPFAM" id="SSF57667">
    <property type="entry name" value="beta-beta-alpha zinc fingers"/>
    <property type="match status" value="2"/>
</dbReference>
<keyword evidence="5 9" id="KW-0863">Zinc-finger</keyword>
<dbReference type="PROSITE" id="PS50157">
    <property type="entry name" value="ZINC_FINGER_C2H2_2"/>
    <property type="match status" value="2"/>
</dbReference>
<dbReference type="GO" id="GO:0008270">
    <property type="term" value="F:zinc ion binding"/>
    <property type="evidence" value="ECO:0007669"/>
    <property type="project" value="UniProtKB-KW"/>
</dbReference>
<dbReference type="PANTHER" id="PTHR47257">
    <property type="entry name" value="PH-RESPONSE TRANSCRIPTION FACTOR PACC/RIM101"/>
    <property type="match status" value="1"/>
</dbReference>
<dbReference type="GeneID" id="62195674"/>
<dbReference type="SMART" id="SM00355">
    <property type="entry name" value="ZnF_C2H2"/>
    <property type="match status" value="3"/>
</dbReference>
<reference evidence="12" key="1">
    <citation type="submission" date="2020-10" db="EMBL/GenBank/DDBJ databases">
        <authorList>
            <person name="Roach M.J.R."/>
        </authorList>
    </citation>
    <scope>NUCLEOTIDE SEQUENCE</scope>
    <source>
        <strain evidence="12">CBS 1945</strain>
    </source>
</reference>
<dbReference type="GO" id="GO:0005634">
    <property type="term" value="C:nucleus"/>
    <property type="evidence" value="ECO:0007669"/>
    <property type="project" value="UniProtKB-SubCell"/>
</dbReference>
<dbReference type="Pfam" id="PF00096">
    <property type="entry name" value="zf-C2H2"/>
    <property type="match status" value="1"/>
</dbReference>
<keyword evidence="6" id="KW-0862">Zinc</keyword>
<dbReference type="InterPro" id="IPR036236">
    <property type="entry name" value="Znf_C2H2_sf"/>
</dbReference>
<sequence length="630" mass="69103">MKTQNSVYYRPFPGKSLNVHPVTILNADSSPTSSTSSLAVTSTSKAVTPTTSSFPRAISLGRPTQALPGITSFTKETPNMPSDSSARSTRSARATSAARAYISTCGSSTSDPHHVLNSRFGSNSTLTDSSISPLGSRGSASPSSYTDSSPSSSPDSPATLQHAVTVPSISDLDKSIGANASTSSDDAEKQVGSSLYPKVAKLPATSITSSRKSKSQRPQKLKNSNGPLRCRWKGCNLLFQDAQHLYDHLCRFHVGRKCNRNLSLACQWENCQVVTVKRDHITSHLRVHIPLKPYPCEQCGKRFKRPQDLKKHSKIHSNNKKGLKPEDPQGLQTVPFLQKSHSTSVGSAPLPVYNYAHGISSHPLTSIPSLTESTDAKKRKFEISGFASQLPALYDDLKRSKVRPVYSNTMANKLNTVPLGKYSFNNNKLPSISANLGGFGNTQELMEASSYFNQISTSMSSQQPTFLPLGGPISVHLAHPSNAQTSHSTGNIYPSLPCISNGYYPQYGFNNSAPLNINRGSDIGTNQRTSHDDMVKRLAKMSLNEEDEDEEEDEEEEIYDIQDDNSSQTDSDAEDQENDSESKIDTYMRHKELIDLIGEYLEELVENSKKEDIRNEEECPQRTLYPTIKV</sequence>
<evidence type="ECO:0000256" key="1">
    <source>
        <dbReference type="ARBA" id="ARBA00004123"/>
    </source>
</evidence>
<feature type="region of interest" description="Disordered" evidence="10">
    <location>
        <begin position="119"/>
        <end position="159"/>
    </location>
</feature>
<evidence type="ECO:0000256" key="2">
    <source>
        <dbReference type="ARBA" id="ARBA00022491"/>
    </source>
</evidence>
<evidence type="ECO:0000313" key="13">
    <source>
        <dbReference type="Proteomes" id="UP000662931"/>
    </source>
</evidence>
<dbReference type="FunFam" id="3.30.160.60:FF:002343">
    <property type="entry name" value="Zinc finger protein 33A"/>
    <property type="match status" value="1"/>
</dbReference>
<evidence type="ECO:0000256" key="9">
    <source>
        <dbReference type="PROSITE-ProRule" id="PRU00042"/>
    </source>
</evidence>
<keyword evidence="2" id="KW-0678">Repressor</keyword>
<organism evidence="12 13">
    <name type="scientific">Eeniella nana</name>
    <name type="common">Yeast</name>
    <name type="synonym">Brettanomyces nanus</name>
    <dbReference type="NCBI Taxonomy" id="13502"/>
    <lineage>
        <taxon>Eukaryota</taxon>
        <taxon>Fungi</taxon>
        <taxon>Dikarya</taxon>
        <taxon>Ascomycota</taxon>
        <taxon>Saccharomycotina</taxon>
        <taxon>Pichiomycetes</taxon>
        <taxon>Pichiales</taxon>
        <taxon>Pichiaceae</taxon>
        <taxon>Brettanomyces</taxon>
    </lineage>
</organism>
<accession>A0A875S3I7</accession>
<evidence type="ECO:0000256" key="7">
    <source>
        <dbReference type="ARBA" id="ARBA00023242"/>
    </source>
</evidence>
<protein>
    <recommendedName>
        <fullName evidence="11">C2H2-type domain-containing protein</fullName>
    </recommendedName>
</protein>
<feature type="compositionally biased region" description="Basic residues" evidence="10">
    <location>
        <begin position="311"/>
        <end position="322"/>
    </location>
</feature>
<dbReference type="Proteomes" id="UP000662931">
    <property type="component" value="Chromosome 2"/>
</dbReference>
<feature type="compositionally biased region" description="Basic residues" evidence="10">
    <location>
        <begin position="211"/>
        <end position="220"/>
    </location>
</feature>
<evidence type="ECO:0000256" key="4">
    <source>
        <dbReference type="ARBA" id="ARBA00022737"/>
    </source>
</evidence>
<proteinExistence type="inferred from homology"/>
<keyword evidence="13" id="KW-1185">Reference proteome</keyword>
<dbReference type="PROSITE" id="PS00028">
    <property type="entry name" value="ZINC_FINGER_C2H2_1"/>
    <property type="match status" value="2"/>
</dbReference>
<feature type="compositionally biased region" description="Low complexity" evidence="10">
    <location>
        <begin position="29"/>
        <end position="44"/>
    </location>
</feature>
<dbReference type="KEGG" id="bnn:FOA43_002273"/>
<feature type="region of interest" description="Disordered" evidence="10">
    <location>
        <begin position="543"/>
        <end position="586"/>
    </location>
</feature>
<evidence type="ECO:0000256" key="5">
    <source>
        <dbReference type="ARBA" id="ARBA00022771"/>
    </source>
</evidence>
<comment type="similarity">
    <text evidence="8">Belongs to the pacC/RIM101 family.</text>
</comment>
<dbReference type="InterPro" id="IPR050806">
    <property type="entry name" value="pacC/RIM101"/>
</dbReference>
<gene>
    <name evidence="12" type="ORF">FOA43_002273</name>
</gene>
<dbReference type="RefSeq" id="XP_038778500.1">
    <property type="nucleotide sequence ID" value="XM_038922572.1"/>
</dbReference>
<keyword evidence="3" id="KW-0479">Metal-binding</keyword>